<keyword evidence="2" id="KW-0805">Transcription regulation</keyword>
<dbReference type="RefSeq" id="WP_144747991.1">
    <property type="nucleotide sequence ID" value="NZ_VMNW02000043.1"/>
</dbReference>
<dbReference type="InterPro" id="IPR050109">
    <property type="entry name" value="HTH-type_TetR-like_transc_reg"/>
</dbReference>
<dbReference type="InterPro" id="IPR009057">
    <property type="entry name" value="Homeodomain-like_sf"/>
</dbReference>
<dbReference type="PANTHER" id="PTHR30055:SF226">
    <property type="entry name" value="HTH-TYPE TRANSCRIPTIONAL REGULATOR PKSA"/>
    <property type="match status" value="1"/>
</dbReference>
<evidence type="ECO:0000313" key="8">
    <source>
        <dbReference type="Proteomes" id="UP000319769"/>
    </source>
</evidence>
<dbReference type="Proteomes" id="UP000319769">
    <property type="component" value="Unassembled WGS sequence"/>
</dbReference>
<dbReference type="Pfam" id="PF13977">
    <property type="entry name" value="TetR_C_6"/>
    <property type="match status" value="1"/>
</dbReference>
<accession>A0A5N0V075</accession>
<keyword evidence="3 5" id="KW-0238">DNA-binding</keyword>
<dbReference type="GO" id="GO:0000976">
    <property type="term" value="F:transcription cis-regulatory region binding"/>
    <property type="evidence" value="ECO:0007669"/>
    <property type="project" value="TreeGrafter"/>
</dbReference>
<keyword evidence="8" id="KW-1185">Reference proteome</keyword>
<dbReference type="Gene3D" id="1.10.357.10">
    <property type="entry name" value="Tetracycline Repressor, domain 2"/>
    <property type="match status" value="1"/>
</dbReference>
<evidence type="ECO:0000259" key="6">
    <source>
        <dbReference type="PROSITE" id="PS50977"/>
    </source>
</evidence>
<dbReference type="SUPFAM" id="SSF46689">
    <property type="entry name" value="Homeodomain-like"/>
    <property type="match status" value="1"/>
</dbReference>
<dbReference type="PANTHER" id="PTHR30055">
    <property type="entry name" value="HTH-TYPE TRANSCRIPTIONAL REGULATOR RUTR"/>
    <property type="match status" value="1"/>
</dbReference>
<gene>
    <name evidence="7" type="ORF">FPZ12_025565</name>
</gene>
<dbReference type="SUPFAM" id="SSF48498">
    <property type="entry name" value="Tetracyclin repressor-like, C-terminal domain"/>
    <property type="match status" value="1"/>
</dbReference>
<evidence type="ECO:0000256" key="1">
    <source>
        <dbReference type="ARBA" id="ARBA00022491"/>
    </source>
</evidence>
<evidence type="ECO:0000313" key="7">
    <source>
        <dbReference type="EMBL" id="KAA9157159.1"/>
    </source>
</evidence>
<evidence type="ECO:0000256" key="2">
    <source>
        <dbReference type="ARBA" id="ARBA00023015"/>
    </source>
</evidence>
<comment type="caution">
    <text evidence="7">The sequence shown here is derived from an EMBL/GenBank/DDBJ whole genome shotgun (WGS) entry which is preliminary data.</text>
</comment>
<dbReference type="AlphaFoldDB" id="A0A5N0V075"/>
<sequence length="196" mass="21772">MVRTIDQDARRREIVDAVWRLLERSGFQGASVRGVAAETGLSAGSIRHFFRTQAELHEFALTSLSERVAARVRQAAEEPDVRRRVSAMLAEFLPLRDDTARELGIWLEFVHHAKFDPALAAVLRKQNAEMQQFFRRVVADLRELGSLGQAGDLDEVAAGLAAYVNGLTLNLLTSPELITREQAARLLEAYLFGAGT</sequence>
<dbReference type="EMBL" id="VMNW02000043">
    <property type="protein sequence ID" value="KAA9157159.1"/>
    <property type="molecule type" value="Genomic_DNA"/>
</dbReference>
<feature type="DNA-binding region" description="H-T-H motif" evidence="5">
    <location>
        <begin position="31"/>
        <end position="50"/>
    </location>
</feature>
<keyword evidence="1" id="KW-0678">Repressor</keyword>
<organism evidence="7 8">
    <name type="scientific">Amycolatopsis acidicola</name>
    <dbReference type="NCBI Taxonomy" id="2596893"/>
    <lineage>
        <taxon>Bacteria</taxon>
        <taxon>Bacillati</taxon>
        <taxon>Actinomycetota</taxon>
        <taxon>Actinomycetes</taxon>
        <taxon>Pseudonocardiales</taxon>
        <taxon>Pseudonocardiaceae</taxon>
        <taxon>Amycolatopsis</taxon>
    </lineage>
</organism>
<dbReference type="PROSITE" id="PS01081">
    <property type="entry name" value="HTH_TETR_1"/>
    <property type="match status" value="1"/>
</dbReference>
<protein>
    <submittedName>
        <fullName evidence="7">TetR family transcriptional regulator</fullName>
    </submittedName>
</protein>
<dbReference type="InterPro" id="IPR023772">
    <property type="entry name" value="DNA-bd_HTH_TetR-type_CS"/>
</dbReference>
<evidence type="ECO:0000256" key="3">
    <source>
        <dbReference type="ARBA" id="ARBA00023125"/>
    </source>
</evidence>
<keyword evidence="4" id="KW-0804">Transcription</keyword>
<dbReference type="Pfam" id="PF00440">
    <property type="entry name" value="TetR_N"/>
    <property type="match status" value="1"/>
</dbReference>
<dbReference type="OrthoDB" id="9816296at2"/>
<name>A0A5N0V075_9PSEU</name>
<feature type="domain" description="HTH tetR-type" evidence="6">
    <location>
        <begin position="8"/>
        <end position="68"/>
    </location>
</feature>
<dbReference type="InterPro" id="IPR001647">
    <property type="entry name" value="HTH_TetR"/>
</dbReference>
<proteinExistence type="predicted"/>
<dbReference type="InterPro" id="IPR036271">
    <property type="entry name" value="Tet_transcr_reg_TetR-rel_C_sf"/>
</dbReference>
<reference evidence="7" key="1">
    <citation type="submission" date="2019-09" db="EMBL/GenBank/DDBJ databases">
        <authorList>
            <person name="Teo W.F.A."/>
            <person name="Duangmal K."/>
        </authorList>
    </citation>
    <scope>NUCLEOTIDE SEQUENCE [LARGE SCALE GENOMIC DNA]</scope>
    <source>
        <strain evidence="7">K81G1</strain>
    </source>
</reference>
<evidence type="ECO:0000256" key="4">
    <source>
        <dbReference type="ARBA" id="ARBA00023163"/>
    </source>
</evidence>
<dbReference type="InterPro" id="IPR039538">
    <property type="entry name" value="BetI_C"/>
</dbReference>
<dbReference type="GO" id="GO:0003700">
    <property type="term" value="F:DNA-binding transcription factor activity"/>
    <property type="evidence" value="ECO:0007669"/>
    <property type="project" value="TreeGrafter"/>
</dbReference>
<dbReference type="PROSITE" id="PS50977">
    <property type="entry name" value="HTH_TETR_2"/>
    <property type="match status" value="1"/>
</dbReference>
<evidence type="ECO:0000256" key="5">
    <source>
        <dbReference type="PROSITE-ProRule" id="PRU00335"/>
    </source>
</evidence>